<dbReference type="Gene3D" id="3.40.50.2000">
    <property type="entry name" value="Glycogen Phosphorylase B"/>
    <property type="match status" value="2"/>
</dbReference>
<protein>
    <submittedName>
        <fullName evidence="2">Glycosyl transferase family 1</fullName>
    </submittedName>
</protein>
<dbReference type="EMBL" id="MPTW01000020">
    <property type="protein sequence ID" value="OME65261.1"/>
    <property type="molecule type" value="Genomic_DNA"/>
</dbReference>
<name>A0A1R0ZA21_9BACL</name>
<dbReference type="CDD" id="cd03812">
    <property type="entry name" value="GT4_CapH-like"/>
    <property type="match status" value="1"/>
</dbReference>
<organism evidence="2 3">
    <name type="scientific">Paenibacillus odorifer</name>
    <dbReference type="NCBI Taxonomy" id="189426"/>
    <lineage>
        <taxon>Bacteria</taxon>
        <taxon>Bacillati</taxon>
        <taxon>Bacillota</taxon>
        <taxon>Bacilli</taxon>
        <taxon>Bacillales</taxon>
        <taxon>Paenibacillaceae</taxon>
        <taxon>Paenibacillus</taxon>
    </lineage>
</organism>
<dbReference type="RefSeq" id="WP_076286471.1">
    <property type="nucleotide sequence ID" value="NZ_MPTW01000020.1"/>
</dbReference>
<reference evidence="2 3" key="1">
    <citation type="submission" date="2016-11" db="EMBL/GenBank/DDBJ databases">
        <title>Paenibacillus species isolates.</title>
        <authorList>
            <person name="Beno S.M."/>
        </authorList>
    </citation>
    <scope>NUCLEOTIDE SEQUENCE [LARGE SCALE GENOMIC DNA]</scope>
    <source>
        <strain evidence="2 3">FSL H7-0443</strain>
    </source>
</reference>
<dbReference type="OrthoDB" id="9804196at2"/>
<evidence type="ECO:0000259" key="1">
    <source>
        <dbReference type="Pfam" id="PF00534"/>
    </source>
</evidence>
<evidence type="ECO:0000313" key="3">
    <source>
        <dbReference type="Proteomes" id="UP000187425"/>
    </source>
</evidence>
<dbReference type="PANTHER" id="PTHR45947:SF3">
    <property type="entry name" value="SULFOQUINOVOSYL TRANSFERASE SQD2"/>
    <property type="match status" value="1"/>
</dbReference>
<dbReference type="SUPFAM" id="SSF53756">
    <property type="entry name" value="UDP-Glycosyltransferase/glycogen phosphorylase"/>
    <property type="match status" value="1"/>
</dbReference>
<dbReference type="InterPro" id="IPR050194">
    <property type="entry name" value="Glycosyltransferase_grp1"/>
</dbReference>
<dbReference type="AlphaFoldDB" id="A0A1R0ZA21"/>
<gene>
    <name evidence="2" type="ORF">BSK65_25335</name>
</gene>
<feature type="domain" description="Glycosyl transferase family 1" evidence="1">
    <location>
        <begin position="192"/>
        <end position="306"/>
    </location>
</feature>
<dbReference type="PANTHER" id="PTHR45947">
    <property type="entry name" value="SULFOQUINOVOSYL TRANSFERASE SQD2"/>
    <property type="match status" value="1"/>
</dbReference>
<dbReference type="GO" id="GO:0016757">
    <property type="term" value="F:glycosyltransferase activity"/>
    <property type="evidence" value="ECO:0007669"/>
    <property type="project" value="InterPro"/>
</dbReference>
<dbReference type="Proteomes" id="UP000187425">
    <property type="component" value="Unassembled WGS sequence"/>
</dbReference>
<evidence type="ECO:0000313" key="2">
    <source>
        <dbReference type="EMBL" id="OME65261.1"/>
    </source>
</evidence>
<accession>A0A1R0ZA21</accession>
<dbReference type="Pfam" id="PF00534">
    <property type="entry name" value="Glycos_transf_1"/>
    <property type="match status" value="1"/>
</dbReference>
<keyword evidence="2" id="KW-0808">Transferase</keyword>
<dbReference type="InterPro" id="IPR001296">
    <property type="entry name" value="Glyco_trans_1"/>
</dbReference>
<comment type="caution">
    <text evidence="2">The sequence shown here is derived from an EMBL/GenBank/DDBJ whole genome shotgun (WGS) entry which is preliminary data.</text>
</comment>
<proteinExistence type="predicted"/>
<sequence length="368" mass="42501">MEKTRILHVVTKMDAAGIETLLMNFYRNINRDKIQFDFLTHRSEKGFYDKEIMDLGGKIYSIPPINPLKHMNYLNALEVFFNQHKEYRVIQSHINTYSMYPLRSAMRSGIPVRIAHSHIANVPLDLKTPFRIYTRSKLKMYSTHNFACSEMAGKWLYGTSAITMKNFKVINNSINSFDYKHNEEIGIRVKKELGLVDKFVIGHIGRFNKQKNHEFLIDIFSKVHSKKNNAVLLLVGDGELRIKIEKKAIELGLQDNIIFLGVRSDISELLQAMDVFVFPSVFEGLGMVLIEAQAAGLHSIVADTIPKEAFITNLIEKLSLNSPAEIWADKVLNYSYGYEKQDTYEKIKVSGYDIRETTKWLEEFYLKN</sequence>